<proteinExistence type="predicted"/>
<protein>
    <submittedName>
        <fullName evidence="2">Uncharacterized protein</fullName>
    </submittedName>
</protein>
<name>A0A6J4SV60_9ACTN</name>
<dbReference type="AlphaFoldDB" id="A0A6J4SV60"/>
<evidence type="ECO:0000256" key="1">
    <source>
        <dbReference type="SAM" id="MobiDB-lite"/>
    </source>
</evidence>
<dbReference type="EMBL" id="CADCVQ010000095">
    <property type="protein sequence ID" value="CAA9506053.1"/>
    <property type="molecule type" value="Genomic_DNA"/>
</dbReference>
<evidence type="ECO:0000313" key="2">
    <source>
        <dbReference type="EMBL" id="CAA9506053.1"/>
    </source>
</evidence>
<gene>
    <name evidence="2" type="ORF">AVDCRST_MAG67-2435</name>
</gene>
<organism evidence="2">
    <name type="scientific">uncultured Solirubrobacteraceae bacterium</name>
    <dbReference type="NCBI Taxonomy" id="1162706"/>
    <lineage>
        <taxon>Bacteria</taxon>
        <taxon>Bacillati</taxon>
        <taxon>Actinomycetota</taxon>
        <taxon>Thermoleophilia</taxon>
        <taxon>Solirubrobacterales</taxon>
        <taxon>Solirubrobacteraceae</taxon>
        <taxon>environmental samples</taxon>
    </lineage>
</organism>
<reference evidence="2" key="1">
    <citation type="submission" date="2020-02" db="EMBL/GenBank/DDBJ databases">
        <authorList>
            <person name="Meier V. D."/>
        </authorList>
    </citation>
    <scope>NUCLEOTIDE SEQUENCE</scope>
    <source>
        <strain evidence="2">AVDCRST_MAG67</strain>
    </source>
</reference>
<feature type="region of interest" description="Disordered" evidence="1">
    <location>
        <begin position="47"/>
        <end position="77"/>
    </location>
</feature>
<accession>A0A6J4SV60</accession>
<sequence>MGSEVVVEWMALLVVNGPPMRSLAVARFRRQSFALVRLNSSLRGRLPQALAAPRGRGHPGDRANPRGPTSALAALHG</sequence>